<gene>
    <name evidence="2" type="ORF">APUU_70702S</name>
</gene>
<dbReference type="KEGG" id="apuu:APUU_70702S"/>
<name>A0A7R7XX97_9EURO</name>
<feature type="region of interest" description="Disordered" evidence="1">
    <location>
        <begin position="43"/>
        <end position="68"/>
    </location>
</feature>
<protein>
    <submittedName>
        <fullName evidence="2">Uncharacterized protein</fullName>
    </submittedName>
</protein>
<accession>A0A7R7XX97</accession>
<organism evidence="2 3">
    <name type="scientific">Aspergillus puulaauensis</name>
    <dbReference type="NCBI Taxonomy" id="1220207"/>
    <lineage>
        <taxon>Eukaryota</taxon>
        <taxon>Fungi</taxon>
        <taxon>Dikarya</taxon>
        <taxon>Ascomycota</taxon>
        <taxon>Pezizomycotina</taxon>
        <taxon>Eurotiomycetes</taxon>
        <taxon>Eurotiomycetidae</taxon>
        <taxon>Eurotiales</taxon>
        <taxon>Aspergillaceae</taxon>
        <taxon>Aspergillus</taxon>
    </lineage>
</organism>
<dbReference type="RefSeq" id="XP_041561318.1">
    <property type="nucleotide sequence ID" value="XM_041695604.1"/>
</dbReference>
<evidence type="ECO:0000313" key="2">
    <source>
        <dbReference type="EMBL" id="BCS29132.1"/>
    </source>
</evidence>
<evidence type="ECO:0000256" key="1">
    <source>
        <dbReference type="SAM" id="MobiDB-lite"/>
    </source>
</evidence>
<evidence type="ECO:0000313" key="3">
    <source>
        <dbReference type="Proteomes" id="UP000654913"/>
    </source>
</evidence>
<dbReference type="EMBL" id="AP024449">
    <property type="protein sequence ID" value="BCS29132.1"/>
    <property type="molecule type" value="Genomic_DNA"/>
</dbReference>
<sequence length="121" mass="13823">MAKEDHGKTVWLAKKSFHSLHAPMQSLYSLRFHPHCCHYLRPASASRAHTPQSPRLKTKSKRRHTEGANVIPFAPLQVRIANEILPRRSRIWGQNSERKPCRLGYGVAELLKSRSHAQGII</sequence>
<dbReference type="Proteomes" id="UP000654913">
    <property type="component" value="Chromosome 7"/>
</dbReference>
<dbReference type="AlphaFoldDB" id="A0A7R7XX97"/>
<keyword evidence="3" id="KW-1185">Reference proteome</keyword>
<dbReference type="GeneID" id="64979129"/>
<proteinExistence type="predicted"/>
<reference evidence="2" key="2">
    <citation type="submission" date="2021-02" db="EMBL/GenBank/DDBJ databases">
        <title>Aspergillus puulaauensis MK2 genome sequence.</title>
        <authorList>
            <person name="Futagami T."/>
            <person name="Mori K."/>
            <person name="Kadooka C."/>
            <person name="Tanaka T."/>
        </authorList>
    </citation>
    <scope>NUCLEOTIDE SEQUENCE</scope>
    <source>
        <strain evidence="2">MK2</strain>
    </source>
</reference>
<reference evidence="2" key="1">
    <citation type="submission" date="2021-01" db="EMBL/GenBank/DDBJ databases">
        <authorList>
            <consortium name="Aspergillus puulaauensis MK2 genome sequencing consortium"/>
            <person name="Kazuki M."/>
            <person name="Futagami T."/>
        </authorList>
    </citation>
    <scope>NUCLEOTIDE SEQUENCE</scope>
    <source>
        <strain evidence="2">MK2</strain>
    </source>
</reference>